<proteinExistence type="predicted"/>
<organism evidence="1 2">
    <name type="scientific">Marinobacter adhaerens</name>
    <dbReference type="NCBI Taxonomy" id="1033846"/>
    <lineage>
        <taxon>Bacteria</taxon>
        <taxon>Pseudomonadati</taxon>
        <taxon>Pseudomonadota</taxon>
        <taxon>Gammaproteobacteria</taxon>
        <taxon>Pseudomonadales</taxon>
        <taxon>Marinobacteraceae</taxon>
        <taxon>Marinobacter</taxon>
    </lineage>
</organism>
<evidence type="ECO:0000313" key="2">
    <source>
        <dbReference type="Proteomes" id="UP000683442"/>
    </source>
</evidence>
<keyword evidence="2" id="KW-1185">Reference proteome</keyword>
<gene>
    <name evidence="1" type="ORF">KQ249_08965</name>
</gene>
<name>A0ABX8IN98_9GAMM</name>
<reference evidence="1 2" key="1">
    <citation type="submission" date="2021-06" db="EMBL/GenBank/DDBJ databases">
        <title>Microbial metabolic specificity influences pelagic lipid remineralization.</title>
        <authorList>
            <person name="Behrendt L."/>
            <person name="Hunter J.E."/>
            <person name="Alcolombri U."/>
            <person name="Smriga S."/>
            <person name="Mincer T."/>
            <person name="Lowenstein D.P."/>
            <person name="Peaudecerf F.J."/>
            <person name="Fernandez V.I."/>
            <person name="Fredricks H."/>
            <person name="Almblad H."/>
            <person name="Harrison J.J."/>
            <person name="Stocker R."/>
            <person name="Van Mooy B.A.S."/>
        </authorList>
    </citation>
    <scope>NUCLEOTIDE SEQUENCE [LARGE SCALE GENOMIC DNA]</scope>
    <source>
        <strain evidence="1 2">HP15-B</strain>
    </source>
</reference>
<dbReference type="PROSITE" id="PS51257">
    <property type="entry name" value="PROKAR_LIPOPROTEIN"/>
    <property type="match status" value="1"/>
</dbReference>
<accession>A0ABX8IN98</accession>
<evidence type="ECO:0000313" key="1">
    <source>
        <dbReference type="EMBL" id="QWV14699.1"/>
    </source>
</evidence>
<evidence type="ECO:0008006" key="3">
    <source>
        <dbReference type="Google" id="ProtNLM"/>
    </source>
</evidence>
<dbReference type="EMBL" id="CP076686">
    <property type="protein sequence ID" value="QWV14699.1"/>
    <property type="molecule type" value="Genomic_DNA"/>
</dbReference>
<dbReference type="GeneID" id="78559569"/>
<sequence>MRRLPLSILLSFLVLGCTESFSKTKACYYPEGAIEQFENELNRQGYTYESSDDPHCVLVIGLSDEDHKRIRESLFGVSPPENLSVGWPITTYMIYDGKKYAKNNSKLYLKRLEDQGVKVRFMTYFGKRFLVWQEKDDATVRKILLLSN</sequence>
<protein>
    <recommendedName>
        <fullName evidence="3">Lipoprotein</fullName>
    </recommendedName>
</protein>
<dbReference type="Proteomes" id="UP000683442">
    <property type="component" value="Chromosome"/>
</dbReference>
<dbReference type="RefSeq" id="WP_014576446.1">
    <property type="nucleotide sequence ID" value="NZ_CP076686.1"/>
</dbReference>